<dbReference type="AlphaFoldDB" id="A0A932CNZ3"/>
<dbReference type="Pfam" id="PF00903">
    <property type="entry name" value="Glyoxalase"/>
    <property type="match status" value="1"/>
</dbReference>
<dbReference type="GO" id="GO:0046491">
    <property type="term" value="P:L-methylmalonyl-CoA metabolic process"/>
    <property type="evidence" value="ECO:0007669"/>
    <property type="project" value="TreeGrafter"/>
</dbReference>
<dbReference type="InterPro" id="IPR029068">
    <property type="entry name" value="Glyas_Bleomycin-R_OHBP_Dase"/>
</dbReference>
<dbReference type="PROSITE" id="PS00934">
    <property type="entry name" value="GLYOXALASE_I_1"/>
    <property type="match status" value="1"/>
</dbReference>
<dbReference type="GO" id="GO:0004462">
    <property type="term" value="F:lactoylglutathione lyase activity"/>
    <property type="evidence" value="ECO:0007669"/>
    <property type="project" value="InterPro"/>
</dbReference>
<proteinExistence type="predicted"/>
<evidence type="ECO:0000259" key="2">
    <source>
        <dbReference type="PROSITE" id="PS51819"/>
    </source>
</evidence>
<dbReference type="GO" id="GO:0046872">
    <property type="term" value="F:metal ion binding"/>
    <property type="evidence" value="ECO:0007669"/>
    <property type="project" value="UniProtKB-KW"/>
</dbReference>
<dbReference type="InterPro" id="IPR051785">
    <property type="entry name" value="MMCE/EMCE_epimerase"/>
</dbReference>
<accession>A0A932CNZ3</accession>
<comment type="caution">
    <text evidence="3">The sequence shown here is derived from an EMBL/GenBank/DDBJ whole genome shotgun (WGS) entry which is preliminary data.</text>
</comment>
<dbReference type="SUPFAM" id="SSF54593">
    <property type="entry name" value="Glyoxalase/Bleomycin resistance protein/Dihydroxybiphenyl dioxygenase"/>
    <property type="match status" value="1"/>
</dbReference>
<sequence length="152" mass="17003">MITGLHHTAICVSDMARSLAFYRDLLGLKVVRQVELSDRRLDQVVGVPRARFKVAILQVGTSQERLELLQYLSPQGRPLPTGFRQCDVGVTHVCLNVTEIERLYQELVAHGVRFNSPIQTMDPTEAGTAKIVYLHDPDGITLELLEIVKEAP</sequence>
<protein>
    <submittedName>
        <fullName evidence="3">VOC family protein</fullName>
    </submittedName>
</protein>
<evidence type="ECO:0000313" key="3">
    <source>
        <dbReference type="EMBL" id="MBI2876860.1"/>
    </source>
</evidence>
<dbReference type="EMBL" id="JACPRF010000249">
    <property type="protein sequence ID" value="MBI2876860.1"/>
    <property type="molecule type" value="Genomic_DNA"/>
</dbReference>
<dbReference type="InterPro" id="IPR037523">
    <property type="entry name" value="VOC_core"/>
</dbReference>
<name>A0A932CNZ3_UNCTE</name>
<organism evidence="3 4">
    <name type="scientific">Tectimicrobiota bacterium</name>
    <dbReference type="NCBI Taxonomy" id="2528274"/>
    <lineage>
        <taxon>Bacteria</taxon>
        <taxon>Pseudomonadati</taxon>
        <taxon>Nitrospinota/Tectimicrobiota group</taxon>
        <taxon>Candidatus Tectimicrobiota</taxon>
    </lineage>
</organism>
<gene>
    <name evidence="3" type="ORF">HYY20_08265</name>
</gene>
<keyword evidence="1" id="KW-0479">Metal-binding</keyword>
<reference evidence="3" key="1">
    <citation type="submission" date="2020-07" db="EMBL/GenBank/DDBJ databases">
        <title>Huge and variable diversity of episymbiotic CPR bacteria and DPANN archaea in groundwater ecosystems.</title>
        <authorList>
            <person name="He C.Y."/>
            <person name="Keren R."/>
            <person name="Whittaker M."/>
            <person name="Farag I.F."/>
            <person name="Doudna J."/>
            <person name="Cate J.H.D."/>
            <person name="Banfield J.F."/>
        </authorList>
    </citation>
    <scope>NUCLEOTIDE SEQUENCE</scope>
    <source>
        <strain evidence="3">NC_groundwater_672_Ag_B-0.1um_62_36</strain>
    </source>
</reference>
<evidence type="ECO:0000256" key="1">
    <source>
        <dbReference type="ARBA" id="ARBA00022723"/>
    </source>
</evidence>
<evidence type="ECO:0000313" key="4">
    <source>
        <dbReference type="Proteomes" id="UP000769766"/>
    </source>
</evidence>
<dbReference type="PANTHER" id="PTHR43048:SF3">
    <property type="entry name" value="METHYLMALONYL-COA EPIMERASE, MITOCHONDRIAL"/>
    <property type="match status" value="1"/>
</dbReference>
<dbReference type="InterPro" id="IPR004360">
    <property type="entry name" value="Glyas_Fos-R_dOase_dom"/>
</dbReference>
<dbReference type="InterPro" id="IPR018146">
    <property type="entry name" value="Glyoxalase_1_CS"/>
</dbReference>
<dbReference type="Proteomes" id="UP000769766">
    <property type="component" value="Unassembled WGS sequence"/>
</dbReference>
<feature type="domain" description="VOC" evidence="2">
    <location>
        <begin position="4"/>
        <end position="147"/>
    </location>
</feature>
<dbReference type="PROSITE" id="PS51819">
    <property type="entry name" value="VOC"/>
    <property type="match status" value="1"/>
</dbReference>
<dbReference type="PANTHER" id="PTHR43048">
    <property type="entry name" value="METHYLMALONYL-COA EPIMERASE"/>
    <property type="match status" value="1"/>
</dbReference>
<dbReference type="Gene3D" id="3.10.180.10">
    <property type="entry name" value="2,3-Dihydroxybiphenyl 1,2-Dioxygenase, domain 1"/>
    <property type="match status" value="1"/>
</dbReference>
<dbReference type="GO" id="GO:0004493">
    <property type="term" value="F:methylmalonyl-CoA epimerase activity"/>
    <property type="evidence" value="ECO:0007669"/>
    <property type="project" value="TreeGrafter"/>
</dbReference>